<dbReference type="EMBL" id="FSSB01000009">
    <property type="protein sequence ID" value="SIO93507.1"/>
    <property type="molecule type" value="Genomic_DNA"/>
</dbReference>
<evidence type="ECO:0000259" key="8">
    <source>
        <dbReference type="PROSITE" id="PS50893"/>
    </source>
</evidence>
<dbReference type="PROSITE" id="PS00211">
    <property type="entry name" value="ABC_TRANSPORTER_1"/>
    <property type="match status" value="1"/>
</dbReference>
<dbReference type="SUPFAM" id="SSF52540">
    <property type="entry name" value="P-loop containing nucleoside triphosphate hydrolases"/>
    <property type="match status" value="1"/>
</dbReference>
<keyword evidence="6" id="KW-1278">Translocase</keyword>
<dbReference type="InterPro" id="IPR003593">
    <property type="entry name" value="AAA+_ATPase"/>
</dbReference>
<dbReference type="GO" id="GO:0071934">
    <property type="term" value="P:thiamine transmembrane transport"/>
    <property type="evidence" value="ECO:0007669"/>
    <property type="project" value="InterPro"/>
</dbReference>
<dbReference type="InterPro" id="IPR050093">
    <property type="entry name" value="ABC_SmlMolc_Importer"/>
</dbReference>
<dbReference type="InterPro" id="IPR027417">
    <property type="entry name" value="P-loop_NTPase"/>
</dbReference>
<dbReference type="Proteomes" id="UP000184774">
    <property type="component" value="Unassembled WGS sequence"/>
</dbReference>
<dbReference type="GO" id="GO:0005524">
    <property type="term" value="F:ATP binding"/>
    <property type="evidence" value="ECO:0007669"/>
    <property type="project" value="UniProtKB-KW"/>
</dbReference>
<keyword evidence="4" id="KW-0547">Nucleotide-binding</keyword>
<evidence type="ECO:0000256" key="6">
    <source>
        <dbReference type="ARBA" id="ARBA00022967"/>
    </source>
</evidence>
<organism evidence="10 11">
    <name type="scientific">Vibrio spartinae</name>
    <dbReference type="NCBI Taxonomy" id="1918945"/>
    <lineage>
        <taxon>Bacteria</taxon>
        <taxon>Pseudomonadati</taxon>
        <taxon>Pseudomonadota</taxon>
        <taxon>Gammaproteobacteria</taxon>
        <taxon>Vibrionales</taxon>
        <taxon>Vibrionaceae</taxon>
        <taxon>Vibrio</taxon>
    </lineage>
</organism>
<evidence type="ECO:0000256" key="2">
    <source>
        <dbReference type="ARBA" id="ARBA00022475"/>
    </source>
</evidence>
<keyword evidence="5 10" id="KW-0067">ATP-binding</keyword>
<keyword evidence="10" id="KW-0378">Hydrolase</keyword>
<dbReference type="Proteomes" id="UP000515264">
    <property type="component" value="Chromosome 1"/>
</dbReference>
<sequence length="235" mass="26331">MLTLDQVRYEYQQEWFDFSLSVPQGSIWALMGPSGAGKSTLLSLVAGFIAPKSGDIRVNDQSVLSLPPYERPFSMLFQEHNLFSHLSVRDNIGLGLHPGLKLTRQDWDKVVHAAHQVGIETLLDRRPEQLSGGQRQRVALARCFVQERSHWLLDEPFSALDPILRADMLALVRRLANERHISVLMVTHHVSDAKNMASHFAYIDDNHVQVTGDIESLGESHSSESLNAFIRAGNG</sequence>
<dbReference type="RefSeq" id="WP_074372100.1">
    <property type="nucleotide sequence ID" value="NZ_AP024907.1"/>
</dbReference>
<proteinExistence type="predicted"/>
<evidence type="ECO:0000313" key="10">
    <source>
        <dbReference type="EMBL" id="SIO93507.1"/>
    </source>
</evidence>
<dbReference type="SMART" id="SM00382">
    <property type="entry name" value="AAA"/>
    <property type="match status" value="1"/>
</dbReference>
<evidence type="ECO:0000256" key="1">
    <source>
        <dbReference type="ARBA" id="ARBA00022448"/>
    </source>
</evidence>
<dbReference type="EMBL" id="CP046268">
    <property type="protein sequence ID" value="QMV13194.1"/>
    <property type="molecule type" value="Genomic_DNA"/>
</dbReference>
<reference evidence="10 11" key="1">
    <citation type="submission" date="2016-12" db="EMBL/GenBank/DDBJ databases">
        <authorList>
            <person name="Song W.-J."/>
            <person name="Kurnit D.M."/>
        </authorList>
    </citation>
    <scope>NUCLEOTIDE SEQUENCE [LARGE SCALE GENOMIC DNA]</scope>
    <source>
        <strain evidence="10 11">CECT 9026</strain>
    </source>
</reference>
<keyword evidence="12" id="KW-1185">Reference proteome</keyword>
<feature type="domain" description="ABC transporter" evidence="8">
    <location>
        <begin position="2"/>
        <end position="230"/>
    </location>
</feature>
<dbReference type="Gene3D" id="3.40.50.300">
    <property type="entry name" value="P-loop containing nucleotide triphosphate hydrolases"/>
    <property type="match status" value="1"/>
</dbReference>
<dbReference type="GO" id="GO:0042626">
    <property type="term" value="F:ATPase-coupled transmembrane transporter activity"/>
    <property type="evidence" value="ECO:0007669"/>
    <property type="project" value="InterPro"/>
</dbReference>
<evidence type="ECO:0000256" key="7">
    <source>
        <dbReference type="ARBA" id="ARBA00023136"/>
    </source>
</evidence>
<dbReference type="GO" id="GO:0016887">
    <property type="term" value="F:ATP hydrolysis activity"/>
    <property type="evidence" value="ECO:0007669"/>
    <property type="project" value="InterPro"/>
</dbReference>
<gene>
    <name evidence="10" type="primary">thiQ</name>
    <name evidence="10" type="ORF">VSP9026_01175</name>
    <name evidence="9" type="ORF">Vspart_00403</name>
</gene>
<evidence type="ECO:0000313" key="9">
    <source>
        <dbReference type="EMBL" id="QMV13194.1"/>
    </source>
</evidence>
<dbReference type="EC" id="3.6.3.-" evidence="10"/>
<evidence type="ECO:0000313" key="12">
    <source>
        <dbReference type="Proteomes" id="UP000515264"/>
    </source>
</evidence>
<keyword evidence="3" id="KW-0997">Cell inner membrane</keyword>
<reference evidence="9 12" key="3">
    <citation type="journal article" date="2020" name="J. Nat. Prod.">
        <title>Genomics-Metabolomics Profiling Disclosed Marine Vibrio spartinae 3.6 as a Producer of a New Branched Side Chain Prodigiosin.</title>
        <authorList>
            <person name="Vitale G.A."/>
            <person name="Sciarretta M."/>
            <person name="Palma Esposito F."/>
            <person name="January G.G."/>
            <person name="Giaccio M."/>
            <person name="Bunk B."/>
            <person name="Sproer C."/>
            <person name="Bajerski F."/>
            <person name="Power D."/>
            <person name="Festa C."/>
            <person name="Monti M.C."/>
            <person name="D'Auria M.V."/>
            <person name="de Pascale D."/>
        </authorList>
    </citation>
    <scope>NUCLEOTIDE SEQUENCE [LARGE SCALE GENOMIC DNA]</scope>
    <source>
        <strain evidence="9 12">3.6</strain>
    </source>
</reference>
<dbReference type="PANTHER" id="PTHR42781">
    <property type="entry name" value="SPERMIDINE/PUTRESCINE IMPORT ATP-BINDING PROTEIN POTA"/>
    <property type="match status" value="1"/>
</dbReference>
<dbReference type="InterPro" id="IPR005968">
    <property type="entry name" value="Thiamine_ABC_ThiQ"/>
</dbReference>
<accession>A0A1N6M2A0</accession>
<evidence type="ECO:0000256" key="3">
    <source>
        <dbReference type="ARBA" id="ARBA00022519"/>
    </source>
</evidence>
<dbReference type="PROSITE" id="PS50893">
    <property type="entry name" value="ABC_TRANSPORTER_2"/>
    <property type="match status" value="1"/>
</dbReference>
<evidence type="ECO:0000256" key="4">
    <source>
        <dbReference type="ARBA" id="ARBA00022741"/>
    </source>
</evidence>
<protein>
    <submittedName>
        <fullName evidence="10">Thiamine import ATP-binding protein ThiQ</fullName>
        <ecNumber evidence="10">3.6.3.-</ecNumber>
    </submittedName>
</protein>
<dbReference type="Pfam" id="PF00005">
    <property type="entry name" value="ABC_tran"/>
    <property type="match status" value="1"/>
</dbReference>
<dbReference type="InterPro" id="IPR003439">
    <property type="entry name" value="ABC_transporter-like_ATP-bd"/>
</dbReference>
<dbReference type="AlphaFoldDB" id="A0A1N6M2A0"/>
<keyword evidence="1" id="KW-0813">Transport</keyword>
<reference evidence="9" key="2">
    <citation type="submission" date="2019-11" db="EMBL/GenBank/DDBJ databases">
        <authorList>
            <person name="January G."/>
            <person name="Bunk B."/>
        </authorList>
    </citation>
    <scope>NUCLEOTIDE SEQUENCE</scope>
    <source>
        <strain evidence="9">3.6</strain>
    </source>
</reference>
<name>A0A1N6M2A0_9VIBR</name>
<keyword evidence="7" id="KW-0472">Membrane</keyword>
<dbReference type="PANTHER" id="PTHR42781:SF1">
    <property type="entry name" value="THIAMINE IMPORT ATP-BINDING PROTEIN THIQ"/>
    <property type="match status" value="1"/>
</dbReference>
<keyword evidence="2" id="KW-1003">Cell membrane</keyword>
<evidence type="ECO:0000313" key="11">
    <source>
        <dbReference type="Proteomes" id="UP000184774"/>
    </source>
</evidence>
<evidence type="ECO:0000256" key="5">
    <source>
        <dbReference type="ARBA" id="ARBA00022840"/>
    </source>
</evidence>
<dbReference type="OrthoDB" id="9802264at2"/>
<dbReference type="GO" id="GO:0016020">
    <property type="term" value="C:membrane"/>
    <property type="evidence" value="ECO:0007669"/>
    <property type="project" value="InterPro"/>
</dbReference>
<dbReference type="InterPro" id="IPR017871">
    <property type="entry name" value="ABC_transporter-like_CS"/>
</dbReference>
<dbReference type="NCBIfam" id="TIGR01277">
    <property type="entry name" value="thiQ"/>
    <property type="match status" value="1"/>
</dbReference>